<dbReference type="EMBL" id="BMJC01000003">
    <property type="protein sequence ID" value="GGB03021.1"/>
    <property type="molecule type" value="Genomic_DNA"/>
</dbReference>
<dbReference type="PANTHER" id="PTHR10338">
    <property type="entry name" value="INTER-ALPHA-TRYPSIN INHIBITOR HEAVY CHAIN FAMILY MEMBER"/>
    <property type="match status" value="1"/>
</dbReference>
<sequence length="546" mass="60835">MYKSFHLTLVVSKLSHFLRHPLGILFAALTLLTSCNQHKNFRLLLGSENEALQPLIKDFADKKGYDIDFVYKGSVDIMLALQSDTTDFDGVWPASGLWITLGDQHHKVKYAKSILTSPVVFGIKKSLARQLNFIGRPVKVADILTAIRNRQLKFMMTSASQSNSGASAYFGFLYALLGNPEYITKDDLHKPELKEQIRELLSGINRSSGSSGWLKDLFLQGNGQYDAMVNYESIIIETNQELLRRNQEPLYVVYPTDGLVIADSQLGFVDRSGSDNNSDGKDKETFFRQLQDYLLSSDVQAKLLQLGRRTGFAGELTNAPPDVFRADWGIDTKKILSPIKLPGEDVIREALSLYQTDFRKPSFTVFCLDFSGSMNTNGGADQVKQAMQLLLDQDQAKRYFLQASDDDRLIIIPFNHDLITEWEADGNQGDSLKAILQRVTDLYPSGGTDIYSPVIRGLEAIKQGDTADHYIPAIILMTDGESNTGKTYPDLSKAWTANGLDIPVFAITFGDASDDQLNQIVGLTRASLFDGKKDLITAFRKAKGYN</sequence>
<accession>A0A8J2UDL1</accession>
<dbReference type="Pfam" id="PF13531">
    <property type="entry name" value="SBP_bac_11"/>
    <property type="match status" value="1"/>
</dbReference>
<feature type="domain" description="VWFA" evidence="1">
    <location>
        <begin position="363"/>
        <end position="522"/>
    </location>
</feature>
<dbReference type="PROSITE" id="PS51257">
    <property type="entry name" value="PROKAR_LIPOPROTEIN"/>
    <property type="match status" value="1"/>
</dbReference>
<dbReference type="CDD" id="cd00198">
    <property type="entry name" value="vWFA"/>
    <property type="match status" value="1"/>
</dbReference>
<organism evidence="2 3">
    <name type="scientific">Puia dinghuensis</name>
    <dbReference type="NCBI Taxonomy" id="1792502"/>
    <lineage>
        <taxon>Bacteria</taxon>
        <taxon>Pseudomonadati</taxon>
        <taxon>Bacteroidota</taxon>
        <taxon>Chitinophagia</taxon>
        <taxon>Chitinophagales</taxon>
        <taxon>Chitinophagaceae</taxon>
        <taxon>Puia</taxon>
    </lineage>
</organism>
<dbReference type="InterPro" id="IPR002035">
    <property type="entry name" value="VWF_A"/>
</dbReference>
<dbReference type="InterPro" id="IPR036465">
    <property type="entry name" value="vWFA_dom_sf"/>
</dbReference>
<dbReference type="Proteomes" id="UP000607559">
    <property type="component" value="Unassembled WGS sequence"/>
</dbReference>
<evidence type="ECO:0000313" key="2">
    <source>
        <dbReference type="EMBL" id="GGB03021.1"/>
    </source>
</evidence>
<evidence type="ECO:0000259" key="1">
    <source>
        <dbReference type="PROSITE" id="PS50234"/>
    </source>
</evidence>
<reference evidence="2" key="1">
    <citation type="journal article" date="2014" name="Int. J. Syst. Evol. Microbiol.">
        <title>Complete genome sequence of Corynebacterium casei LMG S-19264T (=DSM 44701T), isolated from a smear-ripened cheese.</title>
        <authorList>
            <consortium name="US DOE Joint Genome Institute (JGI-PGF)"/>
            <person name="Walter F."/>
            <person name="Albersmeier A."/>
            <person name="Kalinowski J."/>
            <person name="Ruckert C."/>
        </authorList>
    </citation>
    <scope>NUCLEOTIDE SEQUENCE</scope>
    <source>
        <strain evidence="2">CGMCC 1.15448</strain>
    </source>
</reference>
<dbReference type="SUPFAM" id="SSF53300">
    <property type="entry name" value="vWA-like"/>
    <property type="match status" value="1"/>
</dbReference>
<dbReference type="Pfam" id="PF00092">
    <property type="entry name" value="VWA"/>
    <property type="match status" value="1"/>
</dbReference>
<gene>
    <name evidence="2" type="ORF">GCM10011511_27890</name>
</gene>
<dbReference type="AlphaFoldDB" id="A0A8J2UDL1"/>
<evidence type="ECO:0000313" key="3">
    <source>
        <dbReference type="Proteomes" id="UP000607559"/>
    </source>
</evidence>
<proteinExistence type="predicted"/>
<dbReference type="SMART" id="SM00327">
    <property type="entry name" value="VWA"/>
    <property type="match status" value="1"/>
</dbReference>
<dbReference type="Gene3D" id="3.40.50.410">
    <property type="entry name" value="von Willebrand factor, type A domain"/>
    <property type="match status" value="1"/>
</dbReference>
<dbReference type="SUPFAM" id="SSF53850">
    <property type="entry name" value="Periplasmic binding protein-like II"/>
    <property type="match status" value="1"/>
</dbReference>
<protein>
    <submittedName>
        <fullName evidence="2">VWA domain-containing protein</fullName>
    </submittedName>
</protein>
<dbReference type="InterPro" id="IPR050934">
    <property type="entry name" value="ITIH"/>
</dbReference>
<name>A0A8J2UDL1_9BACT</name>
<dbReference type="PROSITE" id="PS50234">
    <property type="entry name" value="VWFA"/>
    <property type="match status" value="1"/>
</dbReference>
<comment type="caution">
    <text evidence="2">The sequence shown here is derived from an EMBL/GenBank/DDBJ whole genome shotgun (WGS) entry which is preliminary data.</text>
</comment>
<reference evidence="2" key="2">
    <citation type="submission" date="2020-09" db="EMBL/GenBank/DDBJ databases">
        <authorList>
            <person name="Sun Q."/>
            <person name="Zhou Y."/>
        </authorList>
    </citation>
    <scope>NUCLEOTIDE SEQUENCE</scope>
    <source>
        <strain evidence="2">CGMCC 1.15448</strain>
    </source>
</reference>
<dbReference type="PANTHER" id="PTHR10338:SF108">
    <property type="entry name" value="INTER-ALPHA-TRYPSIN INHIBITOR HEAVY CHAIN H4-LIKE PROTEIN"/>
    <property type="match status" value="1"/>
</dbReference>
<keyword evidence="3" id="KW-1185">Reference proteome</keyword>